<sequence length="80" mass="8998">MPRDTAALTRVPGDSKWKGERTIRRIIKASRLPHLLTEDYKVIVRPRGALNVSEHRQARIYCCLRNAAGVGREAAEDSIS</sequence>
<name>A0ACB8CVI6_DERSI</name>
<keyword evidence="2" id="KW-1185">Reference proteome</keyword>
<reference evidence="1" key="1">
    <citation type="submission" date="2020-05" db="EMBL/GenBank/DDBJ databases">
        <title>Large-scale comparative analyses of tick genomes elucidate their genetic diversity and vector capacities.</title>
        <authorList>
            <person name="Jia N."/>
            <person name="Wang J."/>
            <person name="Shi W."/>
            <person name="Du L."/>
            <person name="Sun Y."/>
            <person name="Zhan W."/>
            <person name="Jiang J."/>
            <person name="Wang Q."/>
            <person name="Zhang B."/>
            <person name="Ji P."/>
            <person name="Sakyi L.B."/>
            <person name="Cui X."/>
            <person name="Yuan T."/>
            <person name="Jiang B."/>
            <person name="Yang W."/>
            <person name="Lam T.T.-Y."/>
            <person name="Chang Q."/>
            <person name="Ding S."/>
            <person name="Wang X."/>
            <person name="Zhu J."/>
            <person name="Ruan X."/>
            <person name="Zhao L."/>
            <person name="Wei J."/>
            <person name="Que T."/>
            <person name="Du C."/>
            <person name="Cheng J."/>
            <person name="Dai P."/>
            <person name="Han X."/>
            <person name="Huang E."/>
            <person name="Gao Y."/>
            <person name="Liu J."/>
            <person name="Shao H."/>
            <person name="Ye R."/>
            <person name="Li L."/>
            <person name="Wei W."/>
            <person name="Wang X."/>
            <person name="Wang C."/>
            <person name="Yang T."/>
            <person name="Huo Q."/>
            <person name="Li W."/>
            <person name="Guo W."/>
            <person name="Chen H."/>
            <person name="Zhou L."/>
            <person name="Ni X."/>
            <person name="Tian J."/>
            <person name="Zhou Y."/>
            <person name="Sheng Y."/>
            <person name="Liu T."/>
            <person name="Pan Y."/>
            <person name="Xia L."/>
            <person name="Li J."/>
            <person name="Zhao F."/>
            <person name="Cao W."/>
        </authorList>
    </citation>
    <scope>NUCLEOTIDE SEQUENCE</scope>
    <source>
        <strain evidence="1">Dsil-2018</strain>
    </source>
</reference>
<organism evidence="1 2">
    <name type="scientific">Dermacentor silvarum</name>
    <name type="common">Tick</name>
    <dbReference type="NCBI Taxonomy" id="543639"/>
    <lineage>
        <taxon>Eukaryota</taxon>
        <taxon>Metazoa</taxon>
        <taxon>Ecdysozoa</taxon>
        <taxon>Arthropoda</taxon>
        <taxon>Chelicerata</taxon>
        <taxon>Arachnida</taxon>
        <taxon>Acari</taxon>
        <taxon>Parasitiformes</taxon>
        <taxon>Ixodida</taxon>
        <taxon>Ixodoidea</taxon>
        <taxon>Ixodidae</taxon>
        <taxon>Rhipicephalinae</taxon>
        <taxon>Dermacentor</taxon>
    </lineage>
</organism>
<evidence type="ECO:0000313" key="2">
    <source>
        <dbReference type="Proteomes" id="UP000821865"/>
    </source>
</evidence>
<comment type="caution">
    <text evidence="1">The sequence shown here is derived from an EMBL/GenBank/DDBJ whole genome shotgun (WGS) entry which is preliminary data.</text>
</comment>
<protein>
    <submittedName>
        <fullName evidence="1">Uncharacterized protein</fullName>
    </submittedName>
</protein>
<evidence type="ECO:0000313" key="1">
    <source>
        <dbReference type="EMBL" id="KAH7953190.1"/>
    </source>
</evidence>
<proteinExistence type="predicted"/>
<dbReference type="EMBL" id="CM023473">
    <property type="protein sequence ID" value="KAH7953190.1"/>
    <property type="molecule type" value="Genomic_DNA"/>
</dbReference>
<accession>A0ACB8CVI6</accession>
<gene>
    <name evidence="1" type="ORF">HPB49_005852</name>
</gene>
<dbReference type="Proteomes" id="UP000821865">
    <property type="component" value="Chromosome 4"/>
</dbReference>